<gene>
    <name evidence="1" type="ORF">BBK82_15315</name>
</gene>
<organism evidence="1 2">
    <name type="scientific">Lentzea guizhouensis</name>
    <dbReference type="NCBI Taxonomy" id="1586287"/>
    <lineage>
        <taxon>Bacteria</taxon>
        <taxon>Bacillati</taxon>
        <taxon>Actinomycetota</taxon>
        <taxon>Actinomycetes</taxon>
        <taxon>Pseudonocardiales</taxon>
        <taxon>Pseudonocardiaceae</taxon>
        <taxon>Lentzea</taxon>
    </lineage>
</organism>
<proteinExistence type="predicted"/>
<protein>
    <submittedName>
        <fullName evidence="1">Uncharacterized protein</fullName>
    </submittedName>
</protein>
<evidence type="ECO:0000313" key="1">
    <source>
        <dbReference type="EMBL" id="ANZ37230.1"/>
    </source>
</evidence>
<dbReference type="Proteomes" id="UP000093053">
    <property type="component" value="Chromosome"/>
</dbReference>
<dbReference type="EMBL" id="CP016793">
    <property type="protein sequence ID" value="ANZ37230.1"/>
    <property type="molecule type" value="Genomic_DNA"/>
</dbReference>
<reference evidence="1 2" key="1">
    <citation type="submission" date="2016-07" db="EMBL/GenBank/DDBJ databases">
        <title>Complete genome sequence of the Lentzea guizhouensis DHS C013.</title>
        <authorList>
            <person name="Cao C."/>
        </authorList>
    </citation>
    <scope>NUCLEOTIDE SEQUENCE [LARGE SCALE GENOMIC DNA]</scope>
    <source>
        <strain evidence="1 2">DHS C013</strain>
    </source>
</reference>
<dbReference type="STRING" id="1586287.BBK82_15315"/>
<dbReference type="KEGG" id="led:BBK82_15315"/>
<accession>A0A1B2HHP2</accession>
<evidence type="ECO:0000313" key="2">
    <source>
        <dbReference type="Proteomes" id="UP000093053"/>
    </source>
</evidence>
<sequence>MDGGAVPVSTMWTAGNDVKLACRSWVSGLPSHGMTTDDGPEPRMALRRGNGSLLDDVSVRDVSLFHAEMMDQRTLWIGCYLEGTGVEHDRVTFMVTARGNRLVFEVVEQPEGNVPLEG</sequence>
<dbReference type="AlphaFoldDB" id="A0A1B2HHP2"/>
<keyword evidence="2" id="KW-1185">Reference proteome</keyword>
<name>A0A1B2HHP2_9PSEU</name>